<dbReference type="InterPro" id="IPR024467">
    <property type="entry name" value="Xre/MbcA/ParS-like_toxin-bd"/>
</dbReference>
<dbReference type="AlphaFoldDB" id="A0A0B9FZR6"/>
<reference evidence="2 3" key="1">
    <citation type="submission" date="2014-12" db="EMBL/GenBank/DDBJ databases">
        <title>Genome sequencing of Photobacterium gaetbulicola AD005a.</title>
        <authorList>
            <person name="Adrian T.G.S."/>
            <person name="Chan K.G."/>
        </authorList>
    </citation>
    <scope>NUCLEOTIDE SEQUENCE [LARGE SCALE GENOMIC DNA]</scope>
    <source>
        <strain evidence="2 3">AD005a</strain>
    </source>
</reference>
<gene>
    <name evidence="2" type="ORF">RJ45_19890</name>
</gene>
<organism evidence="2 3">
    <name type="scientific">Photobacterium gaetbulicola</name>
    <dbReference type="NCBI Taxonomy" id="1295392"/>
    <lineage>
        <taxon>Bacteria</taxon>
        <taxon>Pseudomonadati</taxon>
        <taxon>Pseudomonadota</taxon>
        <taxon>Gammaproteobacteria</taxon>
        <taxon>Vibrionales</taxon>
        <taxon>Vibrionaceae</taxon>
        <taxon>Photobacterium</taxon>
    </lineage>
</organism>
<comment type="caution">
    <text evidence="2">The sequence shown here is derived from an EMBL/GenBank/DDBJ whole genome shotgun (WGS) entry which is preliminary data.</text>
</comment>
<protein>
    <recommendedName>
        <fullName evidence="1">Antitoxin Xre/MbcA/ParS-like toxin-binding domain-containing protein</fullName>
    </recommendedName>
</protein>
<dbReference type="RefSeq" id="WP_039466320.1">
    <property type="nucleotide sequence ID" value="NZ_JWLZ01000186.1"/>
</dbReference>
<evidence type="ECO:0000313" key="3">
    <source>
        <dbReference type="Proteomes" id="UP000031278"/>
    </source>
</evidence>
<name>A0A0B9FZR6_9GAMM</name>
<sequence>MDKRHIPEALYDDALEYFGDRAKADDWLQTENIALGLVSPAYLCRTEEGLRQVTDLLNRLKETGHI</sequence>
<dbReference type="Proteomes" id="UP000031278">
    <property type="component" value="Unassembled WGS sequence"/>
</dbReference>
<dbReference type="EMBL" id="JWLZ01000186">
    <property type="protein sequence ID" value="KHT62018.1"/>
    <property type="molecule type" value="Genomic_DNA"/>
</dbReference>
<proteinExistence type="predicted"/>
<evidence type="ECO:0000259" key="1">
    <source>
        <dbReference type="Pfam" id="PF09722"/>
    </source>
</evidence>
<feature type="domain" description="Antitoxin Xre/MbcA/ParS-like toxin-binding" evidence="1">
    <location>
        <begin position="14"/>
        <end position="61"/>
    </location>
</feature>
<evidence type="ECO:0000313" key="2">
    <source>
        <dbReference type="EMBL" id="KHT62018.1"/>
    </source>
</evidence>
<accession>A0A0B9FZR6</accession>
<dbReference type="Pfam" id="PF09722">
    <property type="entry name" value="Xre_MbcA_ParS_C"/>
    <property type="match status" value="1"/>
</dbReference>